<dbReference type="GO" id="GO:0043565">
    <property type="term" value="F:sequence-specific DNA binding"/>
    <property type="evidence" value="ECO:0007669"/>
    <property type="project" value="InterPro"/>
</dbReference>
<evidence type="ECO:0000256" key="3">
    <source>
        <dbReference type="ARBA" id="ARBA00023163"/>
    </source>
</evidence>
<gene>
    <name evidence="5" type="ORF">JD82_00604</name>
</gene>
<dbReference type="InterPro" id="IPR009057">
    <property type="entry name" value="Homeodomain-like_sf"/>
</dbReference>
<dbReference type="PROSITE" id="PS01124">
    <property type="entry name" value="HTH_ARAC_FAMILY_2"/>
    <property type="match status" value="1"/>
</dbReference>
<evidence type="ECO:0000259" key="4">
    <source>
        <dbReference type="PROSITE" id="PS01124"/>
    </source>
</evidence>
<protein>
    <submittedName>
        <fullName evidence="5">Helix-turn-helix protein</fullName>
    </submittedName>
</protein>
<dbReference type="Pfam" id="PF12833">
    <property type="entry name" value="HTH_18"/>
    <property type="match status" value="1"/>
</dbReference>
<dbReference type="GO" id="GO:0003700">
    <property type="term" value="F:DNA-binding transcription factor activity"/>
    <property type="evidence" value="ECO:0007669"/>
    <property type="project" value="InterPro"/>
</dbReference>
<dbReference type="InterPro" id="IPR050204">
    <property type="entry name" value="AraC_XylS_family_regulators"/>
</dbReference>
<evidence type="ECO:0000256" key="2">
    <source>
        <dbReference type="ARBA" id="ARBA00023125"/>
    </source>
</evidence>
<dbReference type="Proteomes" id="UP000317303">
    <property type="component" value="Unassembled WGS sequence"/>
</dbReference>
<dbReference type="AlphaFoldDB" id="A0A660CAK7"/>
<reference evidence="5 6" key="1">
    <citation type="submission" date="2019-07" db="EMBL/GenBank/DDBJ databases">
        <title>R&amp;d 2014.</title>
        <authorList>
            <person name="Klenk H.-P."/>
        </authorList>
    </citation>
    <scope>NUCLEOTIDE SEQUENCE [LARGE SCALE GENOMIC DNA]</scope>
    <source>
        <strain evidence="5 6">DSM 43194</strain>
    </source>
</reference>
<dbReference type="Gene3D" id="1.10.10.60">
    <property type="entry name" value="Homeodomain-like"/>
    <property type="match status" value="1"/>
</dbReference>
<name>A0A660CAK7_9PSEU</name>
<dbReference type="EMBL" id="VLJV01000001">
    <property type="protein sequence ID" value="TWH18783.1"/>
    <property type="molecule type" value="Genomic_DNA"/>
</dbReference>
<keyword evidence="3" id="KW-0804">Transcription</keyword>
<evidence type="ECO:0000313" key="5">
    <source>
        <dbReference type="EMBL" id="TWH18783.1"/>
    </source>
</evidence>
<dbReference type="PROSITE" id="PS00041">
    <property type="entry name" value="HTH_ARAC_FAMILY_1"/>
    <property type="match status" value="1"/>
</dbReference>
<organism evidence="5 6">
    <name type="scientific">Prauserella rugosa</name>
    <dbReference type="NCBI Taxonomy" id="43354"/>
    <lineage>
        <taxon>Bacteria</taxon>
        <taxon>Bacillati</taxon>
        <taxon>Actinomycetota</taxon>
        <taxon>Actinomycetes</taxon>
        <taxon>Pseudonocardiales</taxon>
        <taxon>Pseudonocardiaceae</taxon>
        <taxon>Prauserella</taxon>
    </lineage>
</organism>
<dbReference type="SUPFAM" id="SSF46689">
    <property type="entry name" value="Homeodomain-like"/>
    <property type="match status" value="2"/>
</dbReference>
<accession>A0A660CAK7</accession>
<evidence type="ECO:0000256" key="1">
    <source>
        <dbReference type="ARBA" id="ARBA00023015"/>
    </source>
</evidence>
<dbReference type="InterPro" id="IPR035418">
    <property type="entry name" value="AraC-bd_2"/>
</dbReference>
<dbReference type="RefSeq" id="WP_030531942.1">
    <property type="nucleotide sequence ID" value="NZ_JOIJ01000006.1"/>
</dbReference>
<keyword evidence="1" id="KW-0805">Transcription regulation</keyword>
<dbReference type="PANTHER" id="PTHR46796">
    <property type="entry name" value="HTH-TYPE TRANSCRIPTIONAL ACTIVATOR RHAS-RELATED"/>
    <property type="match status" value="1"/>
</dbReference>
<evidence type="ECO:0000313" key="6">
    <source>
        <dbReference type="Proteomes" id="UP000317303"/>
    </source>
</evidence>
<sequence length="309" mass="33797">MHSGRVATSAEELPDFSAAVAEAYFPHELTVLREGAGAAELRMVDLGPVRLTRIGWGAEVSVRSDHPGGWAVNVPRSGVLDARVSGRSVLSLEGQATVCPPDTQTLMSRWSADCSILGMRIDADYLADEVTALVGLTEQDMPAQLDLRTDAAQAWLALLTSIGAQSLRSPDLVERRAVRQRLGATLTAAFVTACFPDDPETGDFCPRIVSRVVDAMEADPAQDWTPAEIARRAGVGIRRVQQSFQRYRGETPTEALRRIRLRRVHEDLLHKRADTVADAAVRWGFAHLGRFAAAYRREFGVSPSATLRR</sequence>
<keyword evidence="6" id="KW-1185">Reference proteome</keyword>
<dbReference type="InterPro" id="IPR018062">
    <property type="entry name" value="HTH_AraC-typ_CS"/>
</dbReference>
<proteinExistence type="predicted"/>
<dbReference type="OrthoDB" id="5464689at2"/>
<comment type="caution">
    <text evidence="5">The sequence shown here is derived from an EMBL/GenBank/DDBJ whole genome shotgun (WGS) entry which is preliminary data.</text>
</comment>
<dbReference type="Pfam" id="PF14525">
    <property type="entry name" value="AraC_binding_2"/>
    <property type="match status" value="1"/>
</dbReference>
<feature type="domain" description="HTH araC/xylS-type" evidence="4">
    <location>
        <begin position="210"/>
        <end position="309"/>
    </location>
</feature>
<dbReference type="PANTHER" id="PTHR46796:SF12">
    <property type="entry name" value="HTH-TYPE DNA-BINDING TRANSCRIPTIONAL ACTIVATOR EUTR"/>
    <property type="match status" value="1"/>
</dbReference>
<dbReference type="SMART" id="SM00342">
    <property type="entry name" value="HTH_ARAC"/>
    <property type="match status" value="1"/>
</dbReference>
<keyword evidence="2" id="KW-0238">DNA-binding</keyword>
<dbReference type="InterPro" id="IPR018060">
    <property type="entry name" value="HTH_AraC"/>
</dbReference>